<gene>
    <name evidence="2" type="ordered locus">CA_C3543</name>
</gene>
<protein>
    <submittedName>
        <fullName evidence="2">Predicted membrane protein</fullName>
    </submittedName>
</protein>
<evidence type="ECO:0000256" key="1">
    <source>
        <dbReference type="SAM" id="SignalP"/>
    </source>
</evidence>
<dbReference type="PROSITE" id="PS51257">
    <property type="entry name" value="PROKAR_LIPOPROTEIN"/>
    <property type="match status" value="1"/>
</dbReference>
<dbReference type="PIR" id="A97335">
    <property type="entry name" value="A97335"/>
</dbReference>
<feature type="chain" id="PRO_5039024599" evidence="1">
    <location>
        <begin position="25"/>
        <end position="364"/>
    </location>
</feature>
<dbReference type="EMBL" id="AE001437">
    <property type="protein sequence ID" value="AAK81468.1"/>
    <property type="molecule type" value="Genomic_DNA"/>
</dbReference>
<proteinExistence type="predicted"/>
<keyword evidence="1" id="KW-0732">Signal</keyword>
<sequence>MKKKGIIILILASLSLTFSSCTNNSTSKNTSTKSTKIEYNSSTDLPKQKPITAHYLSNNTSTVKDFKKDNNYSDLTKLINNYLSVGATFDYKTANENTLLKVLDYSSNRIKNNASSEIVKEQLEQAKASKISTKYVKTNINNVIYDSYDNSYFIDCTYYEFIKSYLGDLPQKNRYYQNKTYLTIIKENGKWVVNNSDGYSPVRAEQTETMYMLDLKQSNSEYISKNQLNRFKDLESAKNTVKEFFNVYYSQNYMNENNVQDNFTNFASSAFKTKMIAIANNDIEITKSRLLQTNFLDVQYNLINYSSYTNSYWITAVPKWHLSSKDNNDRNSTITSYVTLHLIKEGTSWKIDKLRFLSDNLRLN</sequence>
<dbReference type="Proteomes" id="UP000000814">
    <property type="component" value="Chromosome"/>
</dbReference>
<dbReference type="RefSeq" id="WP_010966808.1">
    <property type="nucleotide sequence ID" value="NC_003030.1"/>
</dbReference>
<dbReference type="PATRIC" id="fig|272562.8.peg.3732"/>
<organism evidence="2 3">
    <name type="scientific">Clostridium acetobutylicum (strain ATCC 824 / DSM 792 / JCM 1419 / IAM 19013 / LMG 5710 / NBRC 13948 / NRRL B-527 / VKM B-1787 / 2291 / W)</name>
    <dbReference type="NCBI Taxonomy" id="272562"/>
    <lineage>
        <taxon>Bacteria</taxon>
        <taxon>Bacillati</taxon>
        <taxon>Bacillota</taxon>
        <taxon>Clostridia</taxon>
        <taxon>Eubacteriales</taxon>
        <taxon>Clostridiaceae</taxon>
        <taxon>Clostridium</taxon>
    </lineage>
</organism>
<dbReference type="KEGG" id="cac:CA_C3543"/>
<name>Q97DD5_CLOAB</name>
<dbReference type="GeneID" id="45000034"/>
<evidence type="ECO:0000313" key="3">
    <source>
        <dbReference type="Proteomes" id="UP000000814"/>
    </source>
</evidence>
<reference evidence="2 3" key="1">
    <citation type="journal article" date="2001" name="J. Bacteriol.">
        <title>Genome sequence and comparative analysis of the solvent-producing bacterium Clostridium acetobutylicum.</title>
        <authorList>
            <person name="Nolling J."/>
            <person name="Breton G."/>
            <person name="Omelchenko M.V."/>
            <person name="Makarova K.S."/>
            <person name="Zeng Q."/>
            <person name="Gibson R."/>
            <person name="Lee H.M."/>
            <person name="Dubois J."/>
            <person name="Qiu D."/>
            <person name="Hitti J."/>
            <person name="Wolf Y.I."/>
            <person name="Tatusov R.L."/>
            <person name="Sabathe F."/>
            <person name="Doucette-Stamm L."/>
            <person name="Soucaille P."/>
            <person name="Daly M.J."/>
            <person name="Bennett G.N."/>
            <person name="Koonin E.V."/>
            <person name="Smith D.R."/>
        </authorList>
    </citation>
    <scope>NUCLEOTIDE SEQUENCE [LARGE SCALE GENOMIC DNA]</scope>
    <source>
        <strain evidence="3">ATCC 824 / DSM 792 / JCM 1419 / LMG 5710 / VKM B-1787</strain>
    </source>
</reference>
<feature type="signal peptide" evidence="1">
    <location>
        <begin position="1"/>
        <end position="24"/>
    </location>
</feature>
<accession>Q97DD5</accession>
<dbReference type="HOGENOM" id="CLU_760112_0_0_9"/>
<keyword evidence="3" id="KW-1185">Reference proteome</keyword>
<evidence type="ECO:0000313" key="2">
    <source>
        <dbReference type="EMBL" id="AAK81468.1"/>
    </source>
</evidence>
<dbReference type="STRING" id="272562.CA_C3543"/>
<dbReference type="AlphaFoldDB" id="Q97DD5"/>